<dbReference type="Gene3D" id="1.10.10.10">
    <property type="entry name" value="Winged helix-like DNA-binding domain superfamily/Winged helix DNA-binding domain"/>
    <property type="match status" value="1"/>
</dbReference>
<dbReference type="AlphaFoldDB" id="A0AAC8YFA9"/>
<dbReference type="SUPFAM" id="SSF53067">
    <property type="entry name" value="Actin-like ATPase domain"/>
    <property type="match status" value="1"/>
</dbReference>
<accession>A0AAC8YFA9</accession>
<dbReference type="InterPro" id="IPR036388">
    <property type="entry name" value="WH-like_DNA-bd_sf"/>
</dbReference>
<evidence type="ECO:0000256" key="1">
    <source>
        <dbReference type="ARBA" id="ARBA00006479"/>
    </source>
</evidence>
<keyword evidence="5" id="KW-1185">Reference proteome</keyword>
<evidence type="ECO:0000313" key="3">
    <source>
        <dbReference type="EMBL" id="AOZ47023.1"/>
    </source>
</evidence>
<comment type="similarity">
    <text evidence="1">Belongs to the ROK (NagC/XylR) family.</text>
</comment>
<protein>
    <recommendedName>
        <fullName evidence="6">ROK family protein</fullName>
    </recommendedName>
</protein>
<dbReference type="Gene3D" id="3.30.420.40">
    <property type="match status" value="2"/>
</dbReference>
<sequence>MDSARSPRLMRRINFGVVLGYALGADEFTAAEAMEATSLTRATVLGLCSELADAGWLEESGDVRARSGPGRPAHRYRISGRLRVAGIDAGERHFSVRIADLQGEEITAGRQEVDSHALGRSGRVRVAREYLEAGMAEAGCRPEDLLLTVVGIPAPVDAEGHSPEGQKGFWPLMNAGFADGLPGRVVLENDANLAALAEAGGVGDTSRNSATLLTGERFGSGLIVDGRLLRGPHGGAGEMRLLDAFFDSDGTAGIAYLARTWAVEALADPSVETVLRRPPGPDGRVSVSVADVAAALAAGDATASGIVDRISWRIARIALALASLLDVDTVILTGAPADLIEAVLVRARTILETEFYPPLPRLVPGRLGVHGVVHGAVDHALALLRADPLQYPS</sequence>
<dbReference type="SUPFAM" id="SSF46785">
    <property type="entry name" value="Winged helix' DNA-binding domain"/>
    <property type="match status" value="1"/>
</dbReference>
<dbReference type="EMBL" id="CP015970">
    <property type="protein sequence ID" value="AOZ47023.1"/>
    <property type="molecule type" value="Genomic_DNA"/>
</dbReference>
<dbReference type="EMBL" id="CP014352">
    <property type="protein sequence ID" value="AMS05553.1"/>
    <property type="molecule type" value="Genomic_DNA"/>
</dbReference>
<dbReference type="PANTHER" id="PTHR18964">
    <property type="entry name" value="ROK (REPRESSOR, ORF, KINASE) FAMILY"/>
    <property type="match status" value="1"/>
</dbReference>
<dbReference type="CDD" id="cd23763">
    <property type="entry name" value="ASKHA_ATPase_ROK"/>
    <property type="match status" value="1"/>
</dbReference>
<evidence type="ECO:0000313" key="2">
    <source>
        <dbReference type="EMBL" id="AMS05553.1"/>
    </source>
</evidence>
<organism evidence="2 4">
    <name type="scientific">Acidipropionibacterium acidipropionici</name>
    <dbReference type="NCBI Taxonomy" id="1748"/>
    <lineage>
        <taxon>Bacteria</taxon>
        <taxon>Bacillati</taxon>
        <taxon>Actinomycetota</taxon>
        <taxon>Actinomycetes</taxon>
        <taxon>Propionibacteriales</taxon>
        <taxon>Propionibacteriaceae</taxon>
        <taxon>Acidipropionibacterium</taxon>
    </lineage>
</organism>
<reference evidence="3 5" key="1">
    <citation type="journal article" date="2016" name="Plant Dis.">
        <title>Improved production of propionic acid using genome shuffling.</title>
        <authorList>
            <person name="Luna-Flores C.H."/>
            <person name="Palfreyman R.W."/>
            <person name="Kromer J.O."/>
            <person name="Nielsen L.K."/>
            <person name="Marcellin E."/>
        </authorList>
    </citation>
    <scope>NUCLEOTIDE SEQUENCE [LARGE SCALE GENOMIC DNA]</scope>
    <source>
        <strain evidence="3 5">F3E8</strain>
    </source>
</reference>
<evidence type="ECO:0008006" key="6">
    <source>
        <dbReference type="Google" id="ProtNLM"/>
    </source>
</evidence>
<dbReference type="Proteomes" id="UP000075221">
    <property type="component" value="Chromosome"/>
</dbReference>
<dbReference type="Proteomes" id="UP000178666">
    <property type="component" value="Chromosome"/>
</dbReference>
<dbReference type="Pfam" id="PF00480">
    <property type="entry name" value="ROK"/>
    <property type="match status" value="1"/>
</dbReference>
<gene>
    <name evidence="3" type="ORF">A8L58_10375</name>
    <name evidence="2" type="ORF">AXH35_08935</name>
</gene>
<dbReference type="InterPro" id="IPR036390">
    <property type="entry name" value="WH_DNA-bd_sf"/>
</dbReference>
<dbReference type="PANTHER" id="PTHR18964:SF149">
    <property type="entry name" value="BIFUNCTIONAL UDP-N-ACETYLGLUCOSAMINE 2-EPIMERASE_N-ACETYLMANNOSAMINE KINASE"/>
    <property type="match status" value="1"/>
</dbReference>
<dbReference type="InterPro" id="IPR000600">
    <property type="entry name" value="ROK"/>
</dbReference>
<evidence type="ECO:0000313" key="5">
    <source>
        <dbReference type="Proteomes" id="UP000178666"/>
    </source>
</evidence>
<dbReference type="InterPro" id="IPR043129">
    <property type="entry name" value="ATPase_NBD"/>
</dbReference>
<name>A0AAC8YFA9_9ACTN</name>
<proteinExistence type="inferred from homology"/>
<evidence type="ECO:0000313" key="4">
    <source>
        <dbReference type="Proteomes" id="UP000075221"/>
    </source>
</evidence>
<reference evidence="2 4" key="2">
    <citation type="submission" date="2016-02" db="EMBL/GenBank/DDBJ databases">
        <title>Complete Genome Sequence of Propionibacterium acidipropionici ATCC 55737.</title>
        <authorList>
            <person name="Luna Flores C.H."/>
            <person name="Nielsen L.K."/>
            <person name="Marcellin E."/>
        </authorList>
    </citation>
    <scope>NUCLEOTIDE SEQUENCE [LARGE SCALE GENOMIC DNA]</scope>
    <source>
        <strain evidence="2 4">ATCC 55737</strain>
    </source>
</reference>